<dbReference type="Proteomes" id="UP000238312">
    <property type="component" value="Unassembled WGS sequence"/>
</dbReference>
<dbReference type="AlphaFoldDB" id="A0A2T0N708"/>
<feature type="domain" description="N-acetyltransferase" evidence="3">
    <location>
        <begin position="139"/>
        <end position="295"/>
    </location>
</feature>
<dbReference type="PROSITE" id="PS51186">
    <property type="entry name" value="GNAT"/>
    <property type="match status" value="1"/>
</dbReference>
<dbReference type="GO" id="GO:0016747">
    <property type="term" value="F:acyltransferase activity, transferring groups other than amino-acyl groups"/>
    <property type="evidence" value="ECO:0007669"/>
    <property type="project" value="InterPro"/>
</dbReference>
<dbReference type="Pfam" id="PF00583">
    <property type="entry name" value="Acetyltransf_1"/>
    <property type="match status" value="1"/>
</dbReference>
<dbReference type="InterPro" id="IPR000182">
    <property type="entry name" value="GNAT_dom"/>
</dbReference>
<name>A0A2T0N708_9ACTN</name>
<sequence>MDDLIKDHAARVRAVDPLVAGQDELHGKGEWLEVRDAVGLASTDRLDPDSLQATWSPLVVHRLQARVAGPDPETALGAVLDRWLARRRPDGPEQALSVSWPSRDTAPVKALALRGFMPVAAVAARRILPHTPAAPVPDVAVRRANQDDLDVVTGMYRRLIDYDAQFGWVTARASTTERLRESVAKEVLPLEWCRLAEVAGRVAGCVIVQPPTRTRWISSSVNAAPVAYLGTMYVEPAARGHGVGVALTDAAHDHAAAEGVTSMVLHHALPNPLSTPFWARRGYRPLFTQWIRHLP</sequence>
<proteinExistence type="predicted"/>
<evidence type="ECO:0000313" key="4">
    <source>
        <dbReference type="EMBL" id="PRX68339.1"/>
    </source>
</evidence>
<organism evidence="4 5">
    <name type="scientific">Nonomuraea fuscirosea</name>
    <dbReference type="NCBI Taxonomy" id="1291556"/>
    <lineage>
        <taxon>Bacteria</taxon>
        <taxon>Bacillati</taxon>
        <taxon>Actinomycetota</taxon>
        <taxon>Actinomycetes</taxon>
        <taxon>Streptosporangiales</taxon>
        <taxon>Streptosporangiaceae</taxon>
        <taxon>Nonomuraea</taxon>
    </lineage>
</organism>
<dbReference type="InterPro" id="IPR050832">
    <property type="entry name" value="Bact_Acetyltransf"/>
</dbReference>
<dbReference type="EMBL" id="PVNG01000003">
    <property type="protein sequence ID" value="PRX68339.1"/>
    <property type="molecule type" value="Genomic_DNA"/>
</dbReference>
<dbReference type="OrthoDB" id="149709at2"/>
<keyword evidence="5" id="KW-1185">Reference proteome</keyword>
<evidence type="ECO:0000259" key="3">
    <source>
        <dbReference type="PROSITE" id="PS51186"/>
    </source>
</evidence>
<evidence type="ECO:0000313" key="5">
    <source>
        <dbReference type="Proteomes" id="UP000238312"/>
    </source>
</evidence>
<reference evidence="4 5" key="1">
    <citation type="submission" date="2018-03" db="EMBL/GenBank/DDBJ databases">
        <title>Genomic Encyclopedia of Type Strains, Phase III (KMG-III): the genomes of soil and plant-associated and newly described type strains.</title>
        <authorList>
            <person name="Whitman W."/>
        </authorList>
    </citation>
    <scope>NUCLEOTIDE SEQUENCE [LARGE SCALE GENOMIC DNA]</scope>
    <source>
        <strain evidence="4 5">CGMCC 4.7104</strain>
    </source>
</reference>
<dbReference type="SUPFAM" id="SSF55729">
    <property type="entry name" value="Acyl-CoA N-acyltransferases (Nat)"/>
    <property type="match status" value="1"/>
</dbReference>
<keyword evidence="2 4" id="KW-0012">Acyltransferase</keyword>
<accession>A0A2T0N708</accession>
<evidence type="ECO:0000256" key="1">
    <source>
        <dbReference type="ARBA" id="ARBA00022679"/>
    </source>
</evidence>
<protein>
    <submittedName>
        <fullName evidence="4">L-amino acid N-acyltransferase YncA</fullName>
    </submittedName>
</protein>
<dbReference type="RefSeq" id="WP_106236553.1">
    <property type="nucleotide sequence ID" value="NZ_PVNG01000003.1"/>
</dbReference>
<keyword evidence="1 4" id="KW-0808">Transferase</keyword>
<dbReference type="PANTHER" id="PTHR43877">
    <property type="entry name" value="AMINOALKYLPHOSPHONATE N-ACETYLTRANSFERASE-RELATED-RELATED"/>
    <property type="match status" value="1"/>
</dbReference>
<dbReference type="CDD" id="cd04301">
    <property type="entry name" value="NAT_SF"/>
    <property type="match status" value="1"/>
</dbReference>
<evidence type="ECO:0000256" key="2">
    <source>
        <dbReference type="ARBA" id="ARBA00023315"/>
    </source>
</evidence>
<comment type="caution">
    <text evidence="4">The sequence shown here is derived from an EMBL/GenBank/DDBJ whole genome shotgun (WGS) entry which is preliminary data.</text>
</comment>
<dbReference type="Gene3D" id="3.40.630.30">
    <property type="match status" value="1"/>
</dbReference>
<dbReference type="InterPro" id="IPR016181">
    <property type="entry name" value="Acyl_CoA_acyltransferase"/>
</dbReference>
<gene>
    <name evidence="4" type="ORF">B0I32_103300</name>
</gene>